<dbReference type="EMBL" id="UHED01000001">
    <property type="protein sequence ID" value="SUM83200.1"/>
    <property type="molecule type" value="Genomic_DNA"/>
</dbReference>
<accession>A0A380HQH1</accession>
<feature type="domain" description="Helix-turn-helix type 11" evidence="1">
    <location>
        <begin position="6"/>
        <end position="46"/>
    </location>
</feature>
<reference evidence="2 3" key="1">
    <citation type="submission" date="2018-06" db="EMBL/GenBank/DDBJ databases">
        <authorList>
            <consortium name="Pathogen Informatics"/>
            <person name="Doyle S."/>
        </authorList>
    </citation>
    <scope>NUCLEOTIDE SEQUENCE [LARGE SCALE GENOMIC DNA]</scope>
    <source>
        <strain evidence="2 3">NCTC7688</strain>
    </source>
</reference>
<gene>
    <name evidence="2" type="ORF">NCTC7688_01774</name>
</gene>
<protein>
    <submittedName>
        <fullName evidence="2">Putative DNA binding protein</fullName>
    </submittedName>
</protein>
<dbReference type="AlphaFoldDB" id="A0A380HQH1"/>
<proteinExistence type="predicted"/>
<evidence type="ECO:0000313" key="2">
    <source>
        <dbReference type="EMBL" id="SUM83200.1"/>
    </source>
</evidence>
<dbReference type="Proteomes" id="UP000254707">
    <property type="component" value="Unassembled WGS sequence"/>
</dbReference>
<dbReference type="Gene3D" id="1.10.10.10">
    <property type="entry name" value="Winged helix-like DNA-binding domain superfamily/Winged helix DNA-binding domain"/>
    <property type="match status" value="1"/>
</dbReference>
<dbReference type="RefSeq" id="WP_002483452.1">
    <property type="nucleotide sequence ID" value="NZ_CP132557.1"/>
</dbReference>
<sequence length="290" mass="34655">MEKPERLLYIYTRLLNGKTISKEALSQKLQVNIRTIQRDISDINNFIYEDHEWHGLEGKVIYDTTIEKHRLKIDRYKFKNNRLLNLIFRMKDFTPVIHEDTYNLIRGLNANSNLAEKLLSNKLLSQFKIHRELNESTLIYKIQLAIENNHKLTIQLDNVELPNIIPIYTRYFDNVYWITYLYEGEIYTRDLTTITDIKLTNQVFERDIFNHIKQVKLLVKDDIWPEIKRQFIILDTTPSADGTIVNLIISKEESMHLAYLYPQAIILLQPQSYVDEFKRKIQVLFNNYDI</sequence>
<name>A0A380HQH1_STASA</name>
<evidence type="ECO:0000259" key="1">
    <source>
        <dbReference type="Pfam" id="PF08279"/>
    </source>
</evidence>
<dbReference type="InterPro" id="IPR036388">
    <property type="entry name" value="WH-like_DNA-bd_sf"/>
</dbReference>
<organism evidence="2 3">
    <name type="scientific">Staphylococcus saprophyticus</name>
    <dbReference type="NCBI Taxonomy" id="29385"/>
    <lineage>
        <taxon>Bacteria</taxon>
        <taxon>Bacillati</taxon>
        <taxon>Bacillota</taxon>
        <taxon>Bacilli</taxon>
        <taxon>Bacillales</taxon>
        <taxon>Staphylococcaceae</taxon>
        <taxon>Staphylococcus</taxon>
    </lineage>
</organism>
<evidence type="ECO:0000313" key="3">
    <source>
        <dbReference type="Proteomes" id="UP000254707"/>
    </source>
</evidence>
<dbReference type="InterPro" id="IPR013196">
    <property type="entry name" value="HTH_11"/>
</dbReference>
<dbReference type="Pfam" id="PF08279">
    <property type="entry name" value="HTH_11"/>
    <property type="match status" value="1"/>
</dbReference>